<dbReference type="PANTHER" id="PTHR38592:SF3">
    <property type="entry name" value="BLL4819 PROTEIN"/>
    <property type="match status" value="1"/>
</dbReference>
<feature type="transmembrane region" description="Helical" evidence="1">
    <location>
        <begin position="281"/>
        <end position="303"/>
    </location>
</feature>
<dbReference type="STRING" id="937218.SAMN06297251_105144"/>
<evidence type="ECO:0008006" key="4">
    <source>
        <dbReference type="Google" id="ProtNLM"/>
    </source>
</evidence>
<dbReference type="EMBL" id="FWXR01000005">
    <property type="protein sequence ID" value="SMC65271.1"/>
    <property type="molecule type" value="Genomic_DNA"/>
</dbReference>
<keyword evidence="1" id="KW-1133">Transmembrane helix</keyword>
<dbReference type="Pfam" id="PF10129">
    <property type="entry name" value="OpgC_C"/>
    <property type="match status" value="1"/>
</dbReference>
<protein>
    <recommendedName>
        <fullName evidence="4">OpgC protein</fullName>
    </recommendedName>
</protein>
<feature type="transmembrane region" description="Helical" evidence="1">
    <location>
        <begin position="50"/>
        <end position="67"/>
    </location>
</feature>
<feature type="transmembrane region" description="Helical" evidence="1">
    <location>
        <begin position="21"/>
        <end position="38"/>
    </location>
</feature>
<feature type="transmembrane region" description="Helical" evidence="1">
    <location>
        <begin position="143"/>
        <end position="163"/>
    </location>
</feature>
<dbReference type="InterPro" id="IPR014550">
    <property type="entry name" value="UCP028704_OpgC"/>
</dbReference>
<dbReference type="Proteomes" id="UP000192656">
    <property type="component" value="Unassembled WGS sequence"/>
</dbReference>
<name>A0A1W2AXU5_9HYPH</name>
<feature type="transmembrane region" description="Helical" evidence="1">
    <location>
        <begin position="88"/>
        <end position="109"/>
    </location>
</feature>
<proteinExistence type="predicted"/>
<accession>A0A1W2AXU5</accession>
<feature type="transmembrane region" description="Helical" evidence="1">
    <location>
        <begin position="200"/>
        <end position="219"/>
    </location>
</feature>
<keyword evidence="1" id="KW-0472">Membrane</keyword>
<evidence type="ECO:0000313" key="2">
    <source>
        <dbReference type="EMBL" id="SMC65271.1"/>
    </source>
</evidence>
<dbReference type="AlphaFoldDB" id="A0A1W2AXU5"/>
<sequence length="428" mass="47224">MTIIAPKAATSRDHRIDFWRGVALVMIFFNHVPGTLWENFTSRNFGFSDAAELFVFLAGFAAAFAYGRPFLAGNRLIASVKAFRRAGVLYLVQMMLTMLAVGLFSWAAMVYGDGGFFQRINLESILLKPLDTMFGFAVLGHQLGYVNILPMYSALLIMVPALLWLASKSLNLMLGASIALWMAAWTFRLDLPNYPNPGGWFFNPIAWQLIFAVGLYCGLRKASGRPSVPYRPWLFWSALAFLIGSFIVTEYGLWSYITAQQSWLPGFVAAFDKTYATAPRLLHVLALAYVFANAAPTSVFASISKSNPLARLGRHSLPVFALGTMLSLICQVILWERDASFVLDTLLLGACLSLQFALAWWLEWWGDYQKRVSTPKKSVELVRSDEPVPGPGTTAGFPPAKSAIGAPVAVNAGERPPLAAARTLKQRL</sequence>
<feature type="transmembrane region" description="Helical" evidence="1">
    <location>
        <begin position="233"/>
        <end position="257"/>
    </location>
</feature>
<keyword evidence="1" id="KW-0812">Transmembrane</keyword>
<evidence type="ECO:0000256" key="1">
    <source>
        <dbReference type="SAM" id="Phobius"/>
    </source>
</evidence>
<feature type="transmembrane region" description="Helical" evidence="1">
    <location>
        <begin position="315"/>
        <end position="335"/>
    </location>
</feature>
<gene>
    <name evidence="2" type="ORF">SAMN06297251_105144</name>
</gene>
<keyword evidence="3" id="KW-1185">Reference proteome</keyword>
<feature type="transmembrane region" description="Helical" evidence="1">
    <location>
        <begin position="170"/>
        <end position="188"/>
    </location>
</feature>
<evidence type="ECO:0000313" key="3">
    <source>
        <dbReference type="Proteomes" id="UP000192656"/>
    </source>
</evidence>
<organism evidence="2 3">
    <name type="scientific">Fulvimarina manganoxydans</name>
    <dbReference type="NCBI Taxonomy" id="937218"/>
    <lineage>
        <taxon>Bacteria</taxon>
        <taxon>Pseudomonadati</taxon>
        <taxon>Pseudomonadota</taxon>
        <taxon>Alphaproteobacteria</taxon>
        <taxon>Hyphomicrobiales</taxon>
        <taxon>Aurantimonadaceae</taxon>
        <taxon>Fulvimarina</taxon>
    </lineage>
</organism>
<feature type="transmembrane region" description="Helical" evidence="1">
    <location>
        <begin position="341"/>
        <end position="362"/>
    </location>
</feature>
<reference evidence="2 3" key="1">
    <citation type="submission" date="2017-04" db="EMBL/GenBank/DDBJ databases">
        <authorList>
            <person name="Afonso C.L."/>
            <person name="Miller P.J."/>
            <person name="Scott M.A."/>
            <person name="Spackman E."/>
            <person name="Goraichik I."/>
            <person name="Dimitrov K.M."/>
            <person name="Suarez D.L."/>
            <person name="Swayne D.E."/>
        </authorList>
    </citation>
    <scope>NUCLEOTIDE SEQUENCE [LARGE SCALE GENOMIC DNA]</scope>
    <source>
        <strain evidence="2 3">CGMCC 1.10972</strain>
    </source>
</reference>
<dbReference type="PANTHER" id="PTHR38592">
    <property type="entry name" value="BLL4819 PROTEIN"/>
    <property type="match status" value="1"/>
</dbReference>
<dbReference type="PIRSF" id="PIRSF028704">
    <property type="entry name" value="UPC028704"/>
    <property type="match status" value="1"/>
</dbReference>
<dbReference type="RefSeq" id="WP_084409569.1">
    <property type="nucleotide sequence ID" value="NZ_FWXR01000005.1"/>
</dbReference>
<dbReference type="OrthoDB" id="9775975at2"/>